<dbReference type="Proteomes" id="UP000035682">
    <property type="component" value="Unplaced"/>
</dbReference>
<organism evidence="7">
    <name type="scientific">Strongyloides ratti</name>
    <name type="common">Parasitic roundworm</name>
    <dbReference type="NCBI Taxonomy" id="34506"/>
    <lineage>
        <taxon>Eukaryota</taxon>
        <taxon>Metazoa</taxon>
        <taxon>Ecdysozoa</taxon>
        <taxon>Nematoda</taxon>
        <taxon>Chromadorea</taxon>
        <taxon>Rhabditida</taxon>
        <taxon>Tylenchina</taxon>
        <taxon>Panagrolaimomorpha</taxon>
        <taxon>Strongyloidoidea</taxon>
        <taxon>Strongyloididae</taxon>
        <taxon>Strongyloides</taxon>
    </lineage>
</organism>
<dbReference type="WormBase" id="SRAE_2000478750">
    <property type="protein sequence ID" value="SRP02186"/>
    <property type="gene ID" value="WBGene00265033"/>
</dbReference>
<dbReference type="EMBL" id="LN609529">
    <property type="protein sequence ID" value="CEF70153.1"/>
    <property type="molecule type" value="Genomic_DNA"/>
</dbReference>
<evidence type="ECO:0000256" key="4">
    <source>
        <dbReference type="ARBA" id="ARBA00023136"/>
    </source>
</evidence>
<accession>A0A090LKB9</accession>
<feature type="transmembrane region" description="Helical" evidence="5">
    <location>
        <begin position="200"/>
        <end position="224"/>
    </location>
</feature>
<feature type="transmembrane region" description="Helical" evidence="5">
    <location>
        <begin position="71"/>
        <end position="88"/>
    </location>
</feature>
<dbReference type="GeneID" id="36382526"/>
<gene>
    <name evidence="7 9 10" type="ORF">SRAE_2000478750</name>
</gene>
<comment type="subcellular location">
    <subcellularLocation>
        <location evidence="1">Membrane</location>
    </subcellularLocation>
</comment>
<keyword evidence="8" id="KW-1185">Reference proteome</keyword>
<protein>
    <submittedName>
        <fullName evidence="7">G protein-coupled receptor, rhodopsin-like family and GPCR, rhodopsin-like, 7TM domain-containing protein</fullName>
    </submittedName>
</protein>
<evidence type="ECO:0000256" key="5">
    <source>
        <dbReference type="SAM" id="Phobius"/>
    </source>
</evidence>
<dbReference type="GO" id="GO:0016020">
    <property type="term" value="C:membrane"/>
    <property type="evidence" value="ECO:0007669"/>
    <property type="project" value="UniProtKB-SubCell"/>
</dbReference>
<evidence type="ECO:0000256" key="2">
    <source>
        <dbReference type="ARBA" id="ARBA00022692"/>
    </source>
</evidence>
<sequence>MNIAQIFVIVPLTYADLENLQEYQQTFFYNFIMEADSVGYNCSIMLILSFTIDRFIIFLNIFLIKKMKIRIVFFCIFSWIYGLIIMILNNTFEIRKEYDRENFCIIVNINNSSLYSVFFISYTQMFSRIVPFIILGLYAFCIIRVKQFVKNNAMTFESRRFERKLLIQGFTFALFYEIEALLFYQRDFILSIIGKQFIKYYFVILNFFIIVFTCFNSVAMYIFIDKAKEDLKNYFICKR</sequence>
<dbReference type="WBParaSite" id="SRAE_2000478750.1">
    <property type="protein sequence ID" value="SRAE_2000478750.1"/>
    <property type="gene ID" value="WBGene00265033"/>
</dbReference>
<dbReference type="CTD" id="36382526"/>
<dbReference type="InterPro" id="IPR017452">
    <property type="entry name" value="GPCR_Rhodpsn_7TM"/>
</dbReference>
<dbReference type="AlphaFoldDB" id="A0A090LKB9"/>
<dbReference type="PROSITE" id="PS50262">
    <property type="entry name" value="G_PROTEIN_RECEP_F1_2"/>
    <property type="match status" value="1"/>
</dbReference>
<feature type="transmembrane region" description="Helical" evidence="5">
    <location>
        <begin position="165"/>
        <end position="184"/>
    </location>
</feature>
<dbReference type="Gene3D" id="1.20.1070.10">
    <property type="entry name" value="Rhodopsin 7-helix transmembrane proteins"/>
    <property type="match status" value="1"/>
</dbReference>
<evidence type="ECO:0000259" key="6">
    <source>
        <dbReference type="PROSITE" id="PS50262"/>
    </source>
</evidence>
<dbReference type="SUPFAM" id="SSF81321">
    <property type="entry name" value="Family A G protein-coupled receptor-like"/>
    <property type="match status" value="1"/>
</dbReference>
<evidence type="ECO:0000256" key="3">
    <source>
        <dbReference type="ARBA" id="ARBA00022989"/>
    </source>
</evidence>
<keyword evidence="3 5" id="KW-1133">Transmembrane helix</keyword>
<evidence type="ECO:0000313" key="10">
    <source>
        <dbReference type="WormBase" id="SRAE_2000478750"/>
    </source>
</evidence>
<evidence type="ECO:0000313" key="9">
    <source>
        <dbReference type="WBParaSite" id="SRAE_2000478750.1"/>
    </source>
</evidence>
<reference evidence="9" key="2">
    <citation type="submission" date="2020-12" db="UniProtKB">
        <authorList>
            <consortium name="WormBaseParasite"/>
        </authorList>
    </citation>
    <scope>IDENTIFICATION</scope>
</reference>
<reference evidence="7 8" key="1">
    <citation type="submission" date="2014-09" db="EMBL/GenBank/DDBJ databases">
        <authorList>
            <person name="Martin A.A."/>
        </authorList>
    </citation>
    <scope>NUCLEOTIDE SEQUENCE</scope>
    <source>
        <strain evidence="8">ED321</strain>
        <strain evidence="7">ED321 Heterogonic</strain>
    </source>
</reference>
<evidence type="ECO:0000256" key="1">
    <source>
        <dbReference type="ARBA" id="ARBA00004370"/>
    </source>
</evidence>
<feature type="transmembrane region" description="Helical" evidence="5">
    <location>
        <begin position="125"/>
        <end position="145"/>
    </location>
</feature>
<proteinExistence type="predicted"/>
<feature type="domain" description="G-protein coupled receptors family 1 profile" evidence="6">
    <location>
        <begin position="1"/>
        <end position="220"/>
    </location>
</feature>
<keyword evidence="4 5" id="KW-0472">Membrane</keyword>
<evidence type="ECO:0000313" key="8">
    <source>
        <dbReference type="Proteomes" id="UP000035682"/>
    </source>
</evidence>
<feature type="transmembrane region" description="Helical" evidence="5">
    <location>
        <begin position="38"/>
        <end position="64"/>
    </location>
</feature>
<keyword evidence="7" id="KW-0675">Receptor</keyword>
<keyword evidence="2 5" id="KW-0812">Transmembrane</keyword>
<dbReference type="RefSeq" id="XP_024509352.1">
    <property type="nucleotide sequence ID" value="XM_024643712.1"/>
</dbReference>
<name>A0A090LKB9_STRRB</name>
<evidence type="ECO:0000313" key="7">
    <source>
        <dbReference type="EMBL" id="CEF70153.1"/>
    </source>
</evidence>